<comment type="caution">
    <text evidence="1">The sequence shown here is derived from an EMBL/GenBank/DDBJ whole genome shotgun (WGS) entry which is preliminary data.</text>
</comment>
<dbReference type="RefSeq" id="WP_055460693.1">
    <property type="nucleotide sequence ID" value="NZ_CYHC01000012.1"/>
</dbReference>
<organism evidence="1 2">
    <name type="scientific">Chelatococcus sambhunathii</name>
    <dbReference type="NCBI Taxonomy" id="363953"/>
    <lineage>
        <taxon>Bacteria</taxon>
        <taxon>Pseudomonadati</taxon>
        <taxon>Pseudomonadota</taxon>
        <taxon>Alphaproteobacteria</taxon>
        <taxon>Hyphomicrobiales</taxon>
        <taxon>Chelatococcaceae</taxon>
        <taxon>Chelatococcus</taxon>
    </lineage>
</organism>
<dbReference type="EMBL" id="CYHC01000012">
    <property type="protein sequence ID" value="CUA90359.1"/>
    <property type="molecule type" value="Genomic_DNA"/>
</dbReference>
<sequence length="172" mass="18779">MGSAIVVADTSVIINFLRIDRMDLIGSHPSPFIVTDHVADEIADSYPEQQARFHAALGSGHITQHRIDDPAEMEIFLRLSIRGRLGAGERSAIAVALNRGCALAIDDARAIRRAIDEAGIAGSPLTILRTQDVIVQLIRAKLLEIGAADALKEDWHLNHRFTIRIGSFAELL</sequence>
<evidence type="ECO:0000313" key="2">
    <source>
        <dbReference type="Proteomes" id="UP000182178"/>
    </source>
</evidence>
<name>A0ABM9U8Z6_9HYPH</name>
<dbReference type="Proteomes" id="UP000182178">
    <property type="component" value="Unassembled WGS sequence"/>
</dbReference>
<gene>
    <name evidence="1" type="ORF">Ga0061061_11259</name>
</gene>
<evidence type="ECO:0008006" key="3">
    <source>
        <dbReference type="Google" id="ProtNLM"/>
    </source>
</evidence>
<accession>A0ABM9U8Z6</accession>
<reference evidence="1 2" key="1">
    <citation type="submission" date="2015-08" db="EMBL/GenBank/DDBJ databases">
        <authorList>
            <person name="Varghese N."/>
        </authorList>
    </citation>
    <scope>NUCLEOTIDE SEQUENCE [LARGE SCALE GENOMIC DNA]</scope>
    <source>
        <strain evidence="1 2">DSM 18167</strain>
    </source>
</reference>
<keyword evidence="2" id="KW-1185">Reference proteome</keyword>
<evidence type="ECO:0000313" key="1">
    <source>
        <dbReference type="EMBL" id="CUA90359.1"/>
    </source>
</evidence>
<dbReference type="InterPro" id="IPR021799">
    <property type="entry name" value="PIN-like_prokaryotic"/>
</dbReference>
<protein>
    <recommendedName>
        <fullName evidence="3">PIN domain</fullName>
    </recommendedName>
</protein>
<proteinExistence type="predicted"/>
<dbReference type="Pfam" id="PF11848">
    <property type="entry name" value="DUF3368"/>
    <property type="match status" value="1"/>
</dbReference>